<feature type="compositionally biased region" description="Acidic residues" evidence="1">
    <location>
        <begin position="395"/>
        <end position="413"/>
    </location>
</feature>
<evidence type="ECO:0008006" key="4">
    <source>
        <dbReference type="Google" id="ProtNLM"/>
    </source>
</evidence>
<dbReference type="OMA" id="PKWQWDD"/>
<sequence>MNSLQPWLESVVCDRLEKAVTRYADFLTPNGNLEIEGGKGRFVQVIAFHSIATDQYHYATVSDGKNSVRAKIRTRDPREPTQGTIISVKQYQIVLDPTSNKSDRLLFEVKDFKVSKSETLSTFGTPVDILKGNPVSSKISQLKAMVESLDLEMHRSPSSSPFRSQPQAGSMEPATQILFSTQIRFPRNPSPAPQPAAAISEGAISGPDALIKLLAQANPKTAKKAVVWQDNKSPIVSPQQKSSQPVFLSQISEKEVVLITSKLDSRANIRQSVQSQDSLTSEKSKRSTTPRSGTASDRSSAVREPEGNTPSVPPVIDSSLIQNPFQGQKRVPRRFVRVSRDQQKLLDRGDAWYAPLSNSQQHYATLPHEVREHLLAFASRPAVELGGVESSEVNLDLDGDSLEGEGEADEVSQDEYRSAEDQIERQLRLSSLPNYSPPTGTPEPGEPPDDEASNPDDHWTSSPEAHQHQTLATMGVFPTPTFDMSNASNIDGLDDGDDAIELPRHSSISEREKLPHPPRVLKVQFPNSSSSEHELEEDELHAIGDPVEAENGKTVQVPETSQDFPSTAGARTGIVEVEQSPFVNTHTPRLSGHSDRLVEAEKPVTVSSDGVVPATCADASQHATGFATASNNTNHFLEQAELENSTSADAEAEASKIADDIYLSISNELEQEPNEASLPFLLADHEFTSSPPPLKHPSRSSSPRNISPEVEDTLPRSKTSGSHTNIPTTPVLSIPSVHEMQPQPQPSTSALARPHRVITPVKQRRYSAAIAVTLNEEPPIQGPKEMARAKRHQFLSKNLTETPQHDSENPADTQPSPIRLHKSPAQLIPFVDDSIESRPGTTTWEMEREEIVAERMGSHKSASSGSSPYRQVNTCIEPSTTENTQDDSLPQRSNTSDGSVTDFYQAFKIAYPKYQGSVNGFTWTLVYMEWLSKNSNPVHRSLCDDFIHVVSTEFVDYVGATTKAKAVTGCQFYAQREMNPEHSLRIVTPENLGQAISTLDQQRVDEIRLMFSSAPKSNVKSQKSVVDTMSRNQVLSSPIPRPQQNSVSTSSNLKSARHLPWKKNTAQASSSGKVPVLCARSSSPTLAKQRTSKISPILRSKRDSPASPILGSGTHESPGDWDQVLETLEWTTNGGSGSAKIPRERGNGPKSKSLDGRSLALEAQRRVVKRKIEHSPSSIGQPFKRPKLPFQNTPTPAPLHRRSSALPSSAARPPFSTHVVQIKTKRPPDEAGWAKFVRRQSSTGSLSRLSTPASTPGKRYCVKPKAVVLPTDFGTGSDERARDGDSKALNSGGGSRRSSAGRRTSGEMSSQKGKGRMMEPETQAWDM</sequence>
<feature type="region of interest" description="Disordered" evidence="1">
    <location>
        <begin position="685"/>
        <end position="751"/>
    </location>
</feature>
<protein>
    <recommendedName>
        <fullName evidence="4">Telomere replication protein EST3</fullName>
    </recommendedName>
</protein>
<feature type="compositionally biased region" description="Polar residues" evidence="1">
    <location>
        <begin position="1035"/>
        <end position="1054"/>
    </location>
</feature>
<feature type="compositionally biased region" description="Polar residues" evidence="1">
    <location>
        <begin position="1239"/>
        <end position="1254"/>
    </location>
</feature>
<feature type="compositionally biased region" description="Basic and acidic residues" evidence="1">
    <location>
        <begin position="414"/>
        <end position="427"/>
    </location>
</feature>
<feature type="compositionally biased region" description="Low complexity" evidence="1">
    <location>
        <begin position="1204"/>
        <end position="1216"/>
    </location>
</feature>
<feature type="region of interest" description="Disordered" evidence="1">
    <location>
        <begin position="1035"/>
        <end position="1158"/>
    </location>
</feature>
<feature type="compositionally biased region" description="Polar residues" evidence="1">
    <location>
        <begin position="270"/>
        <end position="279"/>
    </location>
</feature>
<feature type="region of interest" description="Disordered" evidence="1">
    <location>
        <begin position="506"/>
        <end position="567"/>
    </location>
</feature>
<organism evidence="2 3">
    <name type="scientific">Glarea lozoyensis (strain ATCC 20868 / MF5171)</name>
    <dbReference type="NCBI Taxonomy" id="1116229"/>
    <lineage>
        <taxon>Eukaryota</taxon>
        <taxon>Fungi</taxon>
        <taxon>Dikarya</taxon>
        <taxon>Ascomycota</taxon>
        <taxon>Pezizomycotina</taxon>
        <taxon>Leotiomycetes</taxon>
        <taxon>Helotiales</taxon>
        <taxon>Helotiaceae</taxon>
        <taxon>Glarea</taxon>
    </lineage>
</organism>
<keyword evidence="3" id="KW-1185">Reference proteome</keyword>
<evidence type="ECO:0000313" key="3">
    <source>
        <dbReference type="Proteomes" id="UP000016922"/>
    </source>
</evidence>
<feature type="compositionally biased region" description="Polar residues" evidence="1">
    <location>
        <begin position="286"/>
        <end position="299"/>
    </location>
</feature>
<name>S3DZU5_GLAL2</name>
<feature type="compositionally biased region" description="Polar residues" evidence="1">
    <location>
        <begin position="1080"/>
        <end position="1094"/>
    </location>
</feature>
<dbReference type="EMBL" id="KE145360">
    <property type="protein sequence ID" value="EPE31813.1"/>
    <property type="molecule type" value="Genomic_DNA"/>
</dbReference>
<feature type="region of interest" description="Disordered" evidence="1">
    <location>
        <begin position="270"/>
        <end position="323"/>
    </location>
</feature>
<dbReference type="HOGENOM" id="CLU_259363_0_0_1"/>
<dbReference type="RefSeq" id="XP_008080868.1">
    <property type="nucleotide sequence ID" value="XM_008082677.1"/>
</dbReference>
<dbReference type="GeneID" id="19470936"/>
<gene>
    <name evidence="2" type="ORF">GLAREA_11895</name>
</gene>
<feature type="compositionally biased region" description="Basic and acidic residues" evidence="1">
    <location>
        <begin position="506"/>
        <end position="515"/>
    </location>
</feature>
<dbReference type="KEGG" id="glz:GLAREA_11895"/>
<evidence type="ECO:0000256" key="1">
    <source>
        <dbReference type="SAM" id="MobiDB-lite"/>
    </source>
</evidence>
<dbReference type="Proteomes" id="UP000016922">
    <property type="component" value="Unassembled WGS sequence"/>
</dbReference>
<feature type="region of interest" description="Disordered" evidence="1">
    <location>
        <begin position="1171"/>
        <end position="1327"/>
    </location>
</feature>
<accession>S3DZU5</accession>
<feature type="region of interest" description="Disordered" evidence="1">
    <location>
        <begin position="389"/>
        <end position="468"/>
    </location>
</feature>
<dbReference type="OrthoDB" id="3538943at2759"/>
<feature type="compositionally biased region" description="Pro residues" evidence="1">
    <location>
        <begin position="435"/>
        <end position="445"/>
    </location>
</feature>
<feature type="compositionally biased region" description="Basic and acidic residues" evidence="1">
    <location>
        <begin position="1141"/>
        <end position="1155"/>
    </location>
</feature>
<feature type="region of interest" description="Disordered" evidence="1">
    <location>
        <begin position="482"/>
        <end position="501"/>
    </location>
</feature>
<reference evidence="2 3" key="1">
    <citation type="journal article" date="2013" name="BMC Genomics">
        <title>Genomics-driven discovery of the pneumocandin biosynthetic gene cluster in the fungus Glarea lozoyensis.</title>
        <authorList>
            <person name="Chen L."/>
            <person name="Yue Q."/>
            <person name="Zhang X."/>
            <person name="Xiang M."/>
            <person name="Wang C."/>
            <person name="Li S."/>
            <person name="Che Y."/>
            <person name="Ortiz-Lopez F.J."/>
            <person name="Bills G.F."/>
            <person name="Liu X."/>
            <person name="An Z."/>
        </authorList>
    </citation>
    <scope>NUCLEOTIDE SEQUENCE [LARGE SCALE GENOMIC DNA]</scope>
    <source>
        <strain evidence="3">ATCC 20868 / MF5171</strain>
    </source>
</reference>
<evidence type="ECO:0000313" key="2">
    <source>
        <dbReference type="EMBL" id="EPE31813.1"/>
    </source>
</evidence>
<proteinExistence type="predicted"/>
<feature type="region of interest" description="Disordered" evidence="1">
    <location>
        <begin position="799"/>
        <end position="819"/>
    </location>
</feature>
<feature type="compositionally biased region" description="Basic and acidic residues" evidence="1">
    <location>
        <begin position="1277"/>
        <end position="1286"/>
    </location>
</feature>
<feature type="compositionally biased region" description="Polar residues" evidence="1">
    <location>
        <begin position="553"/>
        <end position="565"/>
    </location>
</feature>
<feature type="compositionally biased region" description="Polar residues" evidence="1">
    <location>
        <begin position="716"/>
        <end position="731"/>
    </location>
</feature>